<dbReference type="EMBL" id="JASDDK010000002">
    <property type="protein sequence ID" value="MDN3492740.1"/>
    <property type="molecule type" value="Genomic_DNA"/>
</dbReference>
<dbReference type="Pfam" id="PF14322">
    <property type="entry name" value="SusD-like_3"/>
    <property type="match status" value="1"/>
</dbReference>
<evidence type="ECO:0000259" key="6">
    <source>
        <dbReference type="Pfam" id="PF07980"/>
    </source>
</evidence>
<dbReference type="InterPro" id="IPR011990">
    <property type="entry name" value="TPR-like_helical_dom_sf"/>
</dbReference>
<organism evidence="8 9">
    <name type="scientific">Winogradskyella bathintestinalis</name>
    <dbReference type="NCBI Taxonomy" id="3035208"/>
    <lineage>
        <taxon>Bacteria</taxon>
        <taxon>Pseudomonadati</taxon>
        <taxon>Bacteroidota</taxon>
        <taxon>Flavobacteriia</taxon>
        <taxon>Flavobacteriales</taxon>
        <taxon>Flavobacteriaceae</taxon>
        <taxon>Winogradskyella</taxon>
    </lineage>
</organism>
<evidence type="ECO:0000313" key="8">
    <source>
        <dbReference type="EMBL" id="MDN3492740.1"/>
    </source>
</evidence>
<gene>
    <name evidence="8" type="ORF">QMA06_08405</name>
</gene>
<proteinExistence type="inferred from homology"/>
<keyword evidence="5" id="KW-0998">Cell outer membrane</keyword>
<evidence type="ECO:0000256" key="2">
    <source>
        <dbReference type="ARBA" id="ARBA00006275"/>
    </source>
</evidence>
<evidence type="ECO:0000256" key="4">
    <source>
        <dbReference type="ARBA" id="ARBA00023136"/>
    </source>
</evidence>
<protein>
    <submittedName>
        <fullName evidence="8">RagB/SusD family nutrient uptake outer membrane protein</fullName>
    </submittedName>
</protein>
<accession>A0ABT7ZUP9</accession>
<evidence type="ECO:0000256" key="1">
    <source>
        <dbReference type="ARBA" id="ARBA00004442"/>
    </source>
</evidence>
<comment type="subcellular location">
    <subcellularLocation>
        <location evidence="1">Cell outer membrane</location>
    </subcellularLocation>
</comment>
<keyword evidence="3" id="KW-0732">Signal</keyword>
<feature type="domain" description="SusD-like N-terminal" evidence="7">
    <location>
        <begin position="18"/>
        <end position="192"/>
    </location>
</feature>
<evidence type="ECO:0000256" key="5">
    <source>
        <dbReference type="ARBA" id="ARBA00023237"/>
    </source>
</evidence>
<name>A0ABT7ZUP9_9FLAO</name>
<evidence type="ECO:0000259" key="7">
    <source>
        <dbReference type="Pfam" id="PF14322"/>
    </source>
</evidence>
<keyword evidence="9" id="KW-1185">Reference proteome</keyword>
<dbReference type="Proteomes" id="UP001231197">
    <property type="component" value="Unassembled WGS sequence"/>
</dbReference>
<reference evidence="8 9" key="1">
    <citation type="journal article" date="2023" name="Int. J. Syst. Evol. Microbiol.">
        <title>Winogradskyella bathintestinalis sp. nov., isolated from the intestine of the deep-sea loosejaw dragonfish, Malacosteus niger.</title>
        <authorList>
            <person name="Uniacke-Lowe S."/>
            <person name="Johnson C.N."/>
            <person name="Stanton C."/>
            <person name="Hill C."/>
            <person name="Ross P."/>
        </authorList>
    </citation>
    <scope>NUCLEOTIDE SEQUENCE [LARGE SCALE GENOMIC DNA]</scope>
    <source>
        <strain evidence="8 9">APC 3343</strain>
    </source>
</reference>
<feature type="domain" description="RagB/SusD" evidence="6">
    <location>
        <begin position="320"/>
        <end position="642"/>
    </location>
</feature>
<dbReference type="PROSITE" id="PS51257">
    <property type="entry name" value="PROKAR_LIPOPROTEIN"/>
    <property type="match status" value="1"/>
</dbReference>
<evidence type="ECO:0000256" key="3">
    <source>
        <dbReference type="ARBA" id="ARBA00022729"/>
    </source>
</evidence>
<dbReference type="InterPro" id="IPR033985">
    <property type="entry name" value="SusD-like_N"/>
</dbReference>
<keyword evidence="4" id="KW-0472">Membrane</keyword>
<dbReference type="RefSeq" id="WP_290206421.1">
    <property type="nucleotide sequence ID" value="NZ_JASDDK010000002.1"/>
</dbReference>
<evidence type="ECO:0000313" key="9">
    <source>
        <dbReference type="Proteomes" id="UP001231197"/>
    </source>
</evidence>
<dbReference type="Pfam" id="PF07980">
    <property type="entry name" value="SusD_RagB"/>
    <property type="match status" value="1"/>
</dbReference>
<sequence length="642" mass="73344">MRKYIAVVLIIIMSSCSDYLEVVPDNLATIEIVFNNRATAEQFLATCYSYVPHHANIEQNFAMLAGDEVWYYTENDFYVTNETSFRLAKGLQNSTNPYLNYWGGGRGANNMFVAIRDCNIFLENLTDIPGLTTIEKNRWIAEVKTLKAFYHFWLLRMYGPIPITDVNVPVDASAGETQVRRDSVDDVVNYIVGLLDEVIESDNLFQNITSINTDYGRLTLPAAKAIKAKTLMLSASPLFNGNTDFASFIDEDGTPFVNQSYDANKWVAARDACLDAILTAESSGHGLYEFTDLLPIGQLSEEVREELTQRATITDRFNREQIWGVDRNWTGDLQAWCQPRWTSDHSELYGFTKKSHAPTLNMVEDYYTVNGVPIDEDTSWDYGQRYDVVSVTDDMAEDHKYYIQNDAETAKLHTYREPRFYASVGFDGGKWFSLETDDIENIPALNAKAGERSGKVGAEIYSITGYFTKKLINYENIIVDGNVAVEGYTFPIIRLSDLYLMHAEAANEVNGSPNAEVYEYIQKVRRKAGLDVGSDLVTTWATYSNNPGKPTTQEGMRDIIRQERRIELSFEGQRYWDLRRMKMAGEYFNKPIRGWNINGADTDAFYQVKNIYFRDFLTKDYLWPISQDEILRNPNLIQSPGW</sequence>
<dbReference type="SUPFAM" id="SSF48452">
    <property type="entry name" value="TPR-like"/>
    <property type="match status" value="1"/>
</dbReference>
<comment type="similarity">
    <text evidence="2">Belongs to the SusD family.</text>
</comment>
<comment type="caution">
    <text evidence="8">The sequence shown here is derived from an EMBL/GenBank/DDBJ whole genome shotgun (WGS) entry which is preliminary data.</text>
</comment>
<dbReference type="Gene3D" id="1.25.40.390">
    <property type="match status" value="1"/>
</dbReference>
<dbReference type="InterPro" id="IPR012944">
    <property type="entry name" value="SusD_RagB_dom"/>
</dbReference>